<dbReference type="InterPro" id="IPR001810">
    <property type="entry name" value="F-box_dom"/>
</dbReference>
<reference evidence="2" key="1">
    <citation type="submission" date="2025-08" db="UniProtKB">
        <authorList>
            <consortium name="Ensembl"/>
        </authorList>
    </citation>
    <scope>IDENTIFICATION</scope>
</reference>
<dbReference type="CDD" id="cd22093">
    <property type="entry name" value="F-box_FBXO15"/>
    <property type="match status" value="1"/>
</dbReference>
<dbReference type="PANTHER" id="PTHR46731:SF1">
    <property type="entry name" value="F-BOX ONLY PROTEIN 15"/>
    <property type="match status" value="1"/>
</dbReference>
<dbReference type="CTD" id="201456"/>
<gene>
    <name evidence="2" type="primary">fbxo15</name>
</gene>
<dbReference type="OMA" id="YIMEHID"/>
<proteinExistence type="predicted"/>
<dbReference type="PROSITE" id="PS50181">
    <property type="entry name" value="FBOX"/>
    <property type="match status" value="1"/>
</dbReference>
<dbReference type="GO" id="GO:0019005">
    <property type="term" value="C:SCF ubiquitin ligase complex"/>
    <property type="evidence" value="ECO:0007669"/>
    <property type="project" value="TreeGrafter"/>
</dbReference>
<dbReference type="PANTHER" id="PTHR46731">
    <property type="entry name" value="F-BOX ONLY PROTEIN 15"/>
    <property type="match status" value="1"/>
</dbReference>
<evidence type="ECO:0000259" key="1">
    <source>
        <dbReference type="PROSITE" id="PS50181"/>
    </source>
</evidence>
<organism evidence="2 3">
    <name type="scientific">Astyanax mexicanus</name>
    <name type="common">Blind cave fish</name>
    <name type="synonym">Astyanax fasciatus mexicanus</name>
    <dbReference type="NCBI Taxonomy" id="7994"/>
    <lineage>
        <taxon>Eukaryota</taxon>
        <taxon>Metazoa</taxon>
        <taxon>Chordata</taxon>
        <taxon>Craniata</taxon>
        <taxon>Vertebrata</taxon>
        <taxon>Euteleostomi</taxon>
        <taxon>Actinopterygii</taxon>
        <taxon>Neopterygii</taxon>
        <taxon>Teleostei</taxon>
        <taxon>Ostariophysi</taxon>
        <taxon>Characiformes</taxon>
        <taxon>Characoidei</taxon>
        <taxon>Acestrorhamphidae</taxon>
        <taxon>Acestrorhamphinae</taxon>
        <taxon>Astyanax</taxon>
    </lineage>
</organism>
<dbReference type="OrthoDB" id="3219396at2759"/>
<dbReference type="Pfam" id="PF12937">
    <property type="entry name" value="F-box-like"/>
    <property type="match status" value="1"/>
</dbReference>
<dbReference type="Gene3D" id="1.20.1280.50">
    <property type="match status" value="1"/>
</dbReference>
<dbReference type="KEGG" id="amex:103045277"/>
<feature type="domain" description="F-box" evidence="1">
    <location>
        <begin position="33"/>
        <end position="79"/>
    </location>
</feature>
<dbReference type="AlphaFoldDB" id="A0A8B9HX08"/>
<sequence>MPRTHLHSQSRLKHTVAPKYSGYRSRLSIKTSENYLVRMPPEIILKILSYLDAGALFCISLVNKHFQKLANNNAVWYQFYASQRAKKKRPGLIDDVTDGMGTAGVQEKPEGYWRRRFFKELAGHNENWRKKLKHVDSYTGLPSQTAQILRSLRVRWTITLTDKRGRESTFEQTHVHFSTAAVTVSWSAGDWPFIDQLTALQLHGVVRVPLKCPDEYKPGWRSLLTKVMLKKDTWRLCGSDRMVKLLCVEQGITVGVWQEPQEIAFVMVNLHYHRLVDRSLLGSSAVQHQPAEHAAKFDDVDPEYGLHGYTVHIELHNTVESITSGRFSQLFCRKDQIADGFVQLKVISRSNRSQHTALCGSISLPWSSDALQGRVEGCCMLNLTVLDEAHLPFWCVSAPVSMTKLNPAETSFGCYGESFCIGFEDSVGKVEIELQQMEDQKLFFMVNLLIFLRVSKVNKHFGRDY</sequence>
<dbReference type="InterPro" id="IPR036047">
    <property type="entry name" value="F-box-like_dom_sf"/>
</dbReference>
<name>A0A8B9HX08_ASTMX</name>
<dbReference type="GeneID" id="103045277"/>
<evidence type="ECO:0000313" key="2">
    <source>
        <dbReference type="Ensembl" id="ENSAMXP00005019574.1"/>
    </source>
</evidence>
<evidence type="ECO:0000313" key="3">
    <source>
        <dbReference type="Proteomes" id="UP000694621"/>
    </source>
</evidence>
<accession>A0A8B9HX08</accession>
<dbReference type="SMART" id="SM00256">
    <property type="entry name" value="FBOX"/>
    <property type="match status" value="1"/>
</dbReference>
<dbReference type="SUPFAM" id="SSF81383">
    <property type="entry name" value="F-box domain"/>
    <property type="match status" value="1"/>
</dbReference>
<dbReference type="Ensembl" id="ENSAMXT00005021641.1">
    <property type="protein sequence ID" value="ENSAMXP00005019574.1"/>
    <property type="gene ID" value="ENSAMXG00005010156.1"/>
</dbReference>
<dbReference type="Proteomes" id="UP000694621">
    <property type="component" value="Unplaced"/>
</dbReference>
<protein>
    <recommendedName>
        <fullName evidence="1">F-box domain-containing protein</fullName>
    </recommendedName>
</protein>